<gene>
    <name evidence="1" type="ORF">SCALOS_LOCUS2545</name>
</gene>
<reference evidence="1" key="1">
    <citation type="submission" date="2021-06" db="EMBL/GenBank/DDBJ databases">
        <authorList>
            <person name="Kallberg Y."/>
            <person name="Tangrot J."/>
            <person name="Rosling A."/>
        </authorList>
    </citation>
    <scope>NUCLEOTIDE SEQUENCE</scope>
    <source>
        <strain evidence="1">AU212A</strain>
    </source>
</reference>
<keyword evidence="2" id="KW-1185">Reference proteome</keyword>
<comment type="caution">
    <text evidence="1">The sequence shown here is derived from an EMBL/GenBank/DDBJ whole genome shotgun (WGS) entry which is preliminary data.</text>
</comment>
<evidence type="ECO:0000313" key="2">
    <source>
        <dbReference type="Proteomes" id="UP000789860"/>
    </source>
</evidence>
<proteinExistence type="predicted"/>
<accession>A0ACA9KPN6</accession>
<protein>
    <submittedName>
        <fullName evidence="1">10613_t:CDS:1</fullName>
    </submittedName>
</protein>
<sequence>MEDIEDVEFVSTRTPEQPTELAKSSSVLAPSAKFDNLENTIKVLLSHVYFGSSTKEKCMMAKTFTDMGLLFRPSSRQVSICFRRMRDEVVIPFSEVLNCELHSERELVVKLKTGFTRAVI</sequence>
<dbReference type="Proteomes" id="UP000789860">
    <property type="component" value="Unassembled WGS sequence"/>
</dbReference>
<evidence type="ECO:0000313" key="1">
    <source>
        <dbReference type="EMBL" id="CAG8483961.1"/>
    </source>
</evidence>
<organism evidence="1 2">
    <name type="scientific">Scutellospora calospora</name>
    <dbReference type="NCBI Taxonomy" id="85575"/>
    <lineage>
        <taxon>Eukaryota</taxon>
        <taxon>Fungi</taxon>
        <taxon>Fungi incertae sedis</taxon>
        <taxon>Mucoromycota</taxon>
        <taxon>Glomeromycotina</taxon>
        <taxon>Glomeromycetes</taxon>
        <taxon>Diversisporales</taxon>
        <taxon>Gigasporaceae</taxon>
        <taxon>Scutellospora</taxon>
    </lineage>
</organism>
<dbReference type="EMBL" id="CAJVPM010002305">
    <property type="protein sequence ID" value="CAG8483961.1"/>
    <property type="molecule type" value="Genomic_DNA"/>
</dbReference>
<name>A0ACA9KPN6_9GLOM</name>